<accession>G7DT26</accession>
<dbReference type="EMBL" id="BABT02000025">
    <property type="protein sequence ID" value="GAA93905.1"/>
    <property type="molecule type" value="Genomic_DNA"/>
</dbReference>
<comment type="similarity">
    <text evidence="1">Belongs to the Mo25 family.</text>
</comment>
<dbReference type="OMA" id="AYDHKES"/>
<name>G7DT26_MIXOS</name>
<dbReference type="Proteomes" id="UP000009131">
    <property type="component" value="Unassembled WGS sequence"/>
</dbReference>
<dbReference type="InterPro" id="IPR016024">
    <property type="entry name" value="ARM-type_fold"/>
</dbReference>
<proteinExistence type="inferred from homology"/>
<protein>
    <submittedName>
        <fullName evidence="2">Uncharacterized protein</fullName>
    </submittedName>
</protein>
<dbReference type="PANTHER" id="PTHR10182">
    <property type="entry name" value="CALCIUM-BINDING PROTEIN 39-RELATED"/>
    <property type="match status" value="1"/>
</dbReference>
<dbReference type="FunCoup" id="G7DT26">
    <property type="interactions" value="167"/>
</dbReference>
<reference evidence="2 3" key="1">
    <citation type="journal article" date="2011" name="J. Gen. Appl. Microbiol.">
        <title>Draft genome sequencing of the enigmatic basidiomycete Mixia osmundae.</title>
        <authorList>
            <person name="Nishida H."/>
            <person name="Nagatsuka Y."/>
            <person name="Sugiyama J."/>
        </authorList>
    </citation>
    <scope>NUCLEOTIDE SEQUENCE [LARGE SCALE GENOMIC DNA]</scope>
    <source>
        <strain evidence="3">CBS 9802 / IAM 14324 / JCM 22182 / KY 12970</strain>
    </source>
</reference>
<evidence type="ECO:0000256" key="1">
    <source>
        <dbReference type="ARBA" id="ARBA00011012"/>
    </source>
</evidence>
<evidence type="ECO:0000313" key="3">
    <source>
        <dbReference type="Proteomes" id="UP000009131"/>
    </source>
</evidence>
<gene>
    <name evidence="2" type="primary">Mo00551</name>
    <name evidence="2" type="ORF">E5Q_00551</name>
</gene>
<dbReference type="OrthoDB" id="609103at2759"/>
<evidence type="ECO:0000313" key="2">
    <source>
        <dbReference type="EMBL" id="GAA93905.1"/>
    </source>
</evidence>
<dbReference type="GO" id="GO:0043539">
    <property type="term" value="F:protein serine/threonine kinase activator activity"/>
    <property type="evidence" value="ECO:0007669"/>
    <property type="project" value="TreeGrafter"/>
</dbReference>
<dbReference type="InterPro" id="IPR011989">
    <property type="entry name" value="ARM-like"/>
</dbReference>
<dbReference type="InParanoid" id="G7DT26"/>
<dbReference type="SUPFAM" id="SSF48371">
    <property type="entry name" value="ARM repeat"/>
    <property type="match status" value="1"/>
</dbReference>
<dbReference type="InterPro" id="IPR013878">
    <property type="entry name" value="Mo25"/>
</dbReference>
<sequence length="356" mass="41062">MMGIFARKTANAKSPSELVRTLRDILIRLAQLDPPPPNYQPSARSTTLEHVPVLNTSPAATELRREASKTLTAIRAVLYGESDQEPSTQALAELANEAYSNDIFYLLLLHMGSLEFEARKDVAQIFSHLLRRQIGERLPTVETLRTKPEVIRAAMNGYRQPEIALNTGMILREMIRHEPLAKMLLYSDQFYDFIGYIERTTFGIACDAMLNFKDTLTKHKEIVAEYLDAHYDEFFGHYQTLIDSDNYVTQRQSIKLLGDLLLDKKNYKIMIRYVSSEDNLKTMMNLLRHRSKNIQFEAFHVFKVFAANPSKPPKIANILKRNKDGLIVFLRNFRNDTQDPQFIDEKQYLLQSIQAL</sequence>
<dbReference type="STRING" id="764103.G7DT26"/>
<dbReference type="Pfam" id="PF08569">
    <property type="entry name" value="Mo25"/>
    <property type="match status" value="1"/>
</dbReference>
<dbReference type="Gene3D" id="1.25.10.10">
    <property type="entry name" value="Leucine-rich Repeat Variant"/>
    <property type="match status" value="1"/>
</dbReference>
<dbReference type="PANTHER" id="PTHR10182:SF3">
    <property type="entry name" value="PROTEIN MO25"/>
    <property type="match status" value="1"/>
</dbReference>
<organism evidence="2 3">
    <name type="scientific">Mixia osmundae (strain CBS 9802 / IAM 14324 / JCM 22182 / KY 12970)</name>
    <dbReference type="NCBI Taxonomy" id="764103"/>
    <lineage>
        <taxon>Eukaryota</taxon>
        <taxon>Fungi</taxon>
        <taxon>Dikarya</taxon>
        <taxon>Basidiomycota</taxon>
        <taxon>Pucciniomycotina</taxon>
        <taxon>Mixiomycetes</taxon>
        <taxon>Mixiales</taxon>
        <taxon>Mixiaceae</taxon>
        <taxon>Mixia</taxon>
    </lineage>
</organism>
<comment type="caution">
    <text evidence="2">The sequence shown here is derived from an EMBL/GenBank/DDBJ whole genome shotgun (WGS) entry which is preliminary data.</text>
</comment>
<dbReference type="GO" id="GO:0035556">
    <property type="term" value="P:intracellular signal transduction"/>
    <property type="evidence" value="ECO:0007669"/>
    <property type="project" value="TreeGrafter"/>
</dbReference>
<dbReference type="HOGENOM" id="CLU_035755_0_0_1"/>
<dbReference type="eggNOG" id="KOG1566">
    <property type="taxonomic scope" value="Eukaryota"/>
</dbReference>
<dbReference type="RefSeq" id="XP_014571342.1">
    <property type="nucleotide sequence ID" value="XM_014715856.1"/>
</dbReference>
<dbReference type="AlphaFoldDB" id="G7DT26"/>
<keyword evidence="3" id="KW-1185">Reference proteome</keyword>
<reference evidence="2 3" key="2">
    <citation type="journal article" date="2012" name="Open Biol.">
        <title>Characteristics of nucleosomes and linker DNA regions on the genome of the basidiomycete Mixia osmundae revealed by mono- and dinucleosome mapping.</title>
        <authorList>
            <person name="Nishida H."/>
            <person name="Kondo S."/>
            <person name="Matsumoto T."/>
            <person name="Suzuki Y."/>
            <person name="Yoshikawa H."/>
            <person name="Taylor T.D."/>
            <person name="Sugiyama J."/>
        </authorList>
    </citation>
    <scope>NUCLEOTIDE SEQUENCE [LARGE SCALE GENOMIC DNA]</scope>
    <source>
        <strain evidence="3">CBS 9802 / IAM 14324 / JCM 22182 / KY 12970</strain>
    </source>
</reference>